<dbReference type="Proteomes" id="UP000256478">
    <property type="component" value="Unassembled WGS sequence"/>
</dbReference>
<protein>
    <submittedName>
        <fullName evidence="1">Multidrug transporter</fullName>
    </submittedName>
</protein>
<dbReference type="OrthoDB" id="9806524at2"/>
<accession>A0A3E0TW56</accession>
<name>A0A3E0TW56_9GAMM</name>
<sequence length="234" mass="26319">MPAPIRPLNFVDHGKVKINPSRHFAHVENEQIVPLIVHEFASTAAEMPIVFVKNSETGEFTPVAVLGFEKGENLFYGQTWRGSYIPAVIMHHPFALMPAKDDPEQMQLIISETDEVLNGTAGEALFNESGEETAYLTQRKNALGKYFENTFVTKGFVNFLVEKALLVEQTLNLEINGQKRQLSGIHLIDEKKLNALSDEDFLAMKKRGYLSPIYAHLLSMQQFNQLAKLKNTTA</sequence>
<dbReference type="EMBL" id="QUOU01000001">
    <property type="protein sequence ID" value="REL28235.1"/>
    <property type="molecule type" value="Genomic_DNA"/>
</dbReference>
<dbReference type="RefSeq" id="WP_116009282.1">
    <property type="nucleotide sequence ID" value="NZ_QUOU01000001.1"/>
</dbReference>
<organism evidence="1 2">
    <name type="scientific">Thalassotalea euphylliae</name>
    <dbReference type="NCBI Taxonomy" id="1655234"/>
    <lineage>
        <taxon>Bacteria</taxon>
        <taxon>Pseudomonadati</taxon>
        <taxon>Pseudomonadota</taxon>
        <taxon>Gammaproteobacteria</taxon>
        <taxon>Alteromonadales</taxon>
        <taxon>Colwelliaceae</taxon>
        <taxon>Thalassotalea</taxon>
    </lineage>
</organism>
<dbReference type="InterPro" id="IPR010836">
    <property type="entry name" value="SapC"/>
</dbReference>
<proteinExistence type="predicted"/>
<gene>
    <name evidence="1" type="ORF">DXX93_17780</name>
</gene>
<comment type="caution">
    <text evidence="1">The sequence shown here is derived from an EMBL/GenBank/DDBJ whole genome shotgun (WGS) entry which is preliminary data.</text>
</comment>
<dbReference type="AlphaFoldDB" id="A0A3E0TW56"/>
<evidence type="ECO:0000313" key="1">
    <source>
        <dbReference type="EMBL" id="REL28235.1"/>
    </source>
</evidence>
<reference evidence="1 2" key="1">
    <citation type="submission" date="2018-08" db="EMBL/GenBank/DDBJ databases">
        <title>Thalassotalea euphylliae genome.</title>
        <authorList>
            <person name="Summers S."/>
            <person name="Rice S.A."/>
            <person name="Freckelton M.L."/>
            <person name="Nedved B.T."/>
            <person name="Hadfield M.G."/>
        </authorList>
    </citation>
    <scope>NUCLEOTIDE SEQUENCE [LARGE SCALE GENOMIC DNA]</scope>
    <source>
        <strain evidence="1 2">H1</strain>
    </source>
</reference>
<evidence type="ECO:0000313" key="2">
    <source>
        <dbReference type="Proteomes" id="UP000256478"/>
    </source>
</evidence>
<dbReference type="Pfam" id="PF07277">
    <property type="entry name" value="SapC"/>
    <property type="match status" value="1"/>
</dbReference>